<dbReference type="OrthoDB" id="9774199at2"/>
<dbReference type="HOGENOM" id="CLU_079605_0_0_9"/>
<evidence type="ECO:0000313" key="1">
    <source>
        <dbReference type="EMBL" id="CDZ98929.1"/>
    </source>
</evidence>
<protein>
    <recommendedName>
        <fullName evidence="3">NAD(P)-binding domain-containing protein</fullName>
    </recommendedName>
</protein>
<dbReference type="Proteomes" id="UP000044136">
    <property type="component" value="Unassembled WGS sequence"/>
</dbReference>
<evidence type="ECO:0008006" key="3">
    <source>
        <dbReference type="Google" id="ProtNLM"/>
    </source>
</evidence>
<sequence length="304" mass="35178">MINKNVLLMGVHGRIGEHLYLELNESANLFAFSSPNQEPALDNITFIKKDLFILPEVEEALEDIDVVIFFEDPIMRLNRLTQGKFNDLYMLIADNIARAAEKNNVGQIIYIADELSDGSIVSILGSYGADVKITETPIRRYGKNLTYRMKDYNSVRSIQRAPLPPGWSVADVAWYYFTWIDEIVYGLVNTTIENNKVYIRLLDKPRPVLELTFNKERSEDDIILFEITGGSLKKRSTNKEQRFEFRKLPGREEFIMALHDFEPSLPWPVFKMTQAPIHALVSRIYQVEMIINKDVPEHRPHNNK</sequence>
<dbReference type="SUPFAM" id="SSF51735">
    <property type="entry name" value="NAD(P)-binding Rossmann-fold domains"/>
    <property type="match status" value="1"/>
</dbReference>
<gene>
    <name evidence="1" type="ORF">BN1048_00048</name>
</gene>
<keyword evidence="2" id="KW-1185">Reference proteome</keyword>
<dbReference type="eggNOG" id="COG0702">
    <property type="taxonomic scope" value="Bacteria"/>
</dbReference>
<dbReference type="InterPro" id="IPR036291">
    <property type="entry name" value="NAD(P)-bd_dom_sf"/>
</dbReference>
<accession>A0A078LY80</accession>
<dbReference type="RefSeq" id="WP_035807315.1">
    <property type="nucleotide sequence ID" value="NZ_CCSE01000001.1"/>
</dbReference>
<reference evidence="1 2" key="1">
    <citation type="submission" date="2014-07" db="EMBL/GenBank/DDBJ databases">
        <authorList>
            <person name="Urmite Genomes Urmite Genomes"/>
        </authorList>
    </citation>
    <scope>NUCLEOTIDE SEQUENCE [LARGE SCALE GENOMIC DNA]</scope>
    <source>
        <strain evidence="1 2">13MG44_air</strain>
    </source>
</reference>
<evidence type="ECO:0000313" key="2">
    <source>
        <dbReference type="Proteomes" id="UP000044136"/>
    </source>
</evidence>
<name>A0A078LY80_9STAP</name>
<dbReference type="STRING" id="1461582.BN1048_00048"/>
<dbReference type="Gene3D" id="3.40.50.720">
    <property type="entry name" value="NAD(P)-binding Rossmann-like Domain"/>
    <property type="match status" value="1"/>
</dbReference>
<organism evidence="1 2">
    <name type="scientific">Jeotgalicoccus saudimassiliensis</name>
    <dbReference type="NCBI Taxonomy" id="1461582"/>
    <lineage>
        <taxon>Bacteria</taxon>
        <taxon>Bacillati</taxon>
        <taxon>Bacillota</taxon>
        <taxon>Bacilli</taxon>
        <taxon>Bacillales</taxon>
        <taxon>Staphylococcaceae</taxon>
        <taxon>Jeotgalicoccus</taxon>
    </lineage>
</organism>
<dbReference type="EMBL" id="CCSE01000001">
    <property type="protein sequence ID" value="CDZ98929.1"/>
    <property type="molecule type" value="Genomic_DNA"/>
</dbReference>
<proteinExistence type="predicted"/>
<dbReference type="AlphaFoldDB" id="A0A078LY80"/>